<dbReference type="PANTHER" id="PTHR42852:SF6">
    <property type="entry name" value="THIOL:DISULFIDE INTERCHANGE PROTEIN DSBE"/>
    <property type="match status" value="1"/>
</dbReference>
<name>A0ABQ1UBM9_9FLAO</name>
<evidence type="ECO:0000256" key="3">
    <source>
        <dbReference type="ARBA" id="ARBA00023157"/>
    </source>
</evidence>
<dbReference type="CDD" id="cd02966">
    <property type="entry name" value="TlpA_like_family"/>
    <property type="match status" value="1"/>
</dbReference>
<dbReference type="Pfam" id="PF08534">
    <property type="entry name" value="Redoxin"/>
    <property type="match status" value="1"/>
</dbReference>
<dbReference type="PANTHER" id="PTHR42852">
    <property type="entry name" value="THIOL:DISULFIDE INTERCHANGE PROTEIN DSBE"/>
    <property type="match status" value="1"/>
</dbReference>
<dbReference type="InterPro" id="IPR013766">
    <property type="entry name" value="Thioredoxin_domain"/>
</dbReference>
<evidence type="ECO:0000313" key="7">
    <source>
        <dbReference type="Proteomes" id="UP000655016"/>
    </source>
</evidence>
<dbReference type="InterPro" id="IPR050553">
    <property type="entry name" value="Thioredoxin_ResA/DsbE_sf"/>
</dbReference>
<evidence type="ECO:0000259" key="5">
    <source>
        <dbReference type="PROSITE" id="PS51352"/>
    </source>
</evidence>
<dbReference type="SUPFAM" id="SSF52833">
    <property type="entry name" value="Thioredoxin-like"/>
    <property type="match status" value="1"/>
</dbReference>
<feature type="domain" description="Thioredoxin" evidence="5">
    <location>
        <begin position="356"/>
        <end position="497"/>
    </location>
</feature>
<dbReference type="Proteomes" id="UP000655016">
    <property type="component" value="Unassembled WGS sequence"/>
</dbReference>
<keyword evidence="3" id="KW-1015">Disulfide bond</keyword>
<keyword evidence="2" id="KW-0201">Cytochrome c-type biogenesis</keyword>
<gene>
    <name evidence="6" type="ORF">GCM10011518_25340</name>
</gene>
<keyword evidence="7" id="KW-1185">Reference proteome</keyword>
<dbReference type="PROSITE" id="PS51352">
    <property type="entry name" value="THIOREDOXIN_2"/>
    <property type="match status" value="1"/>
</dbReference>
<dbReference type="InterPro" id="IPR036249">
    <property type="entry name" value="Thioredoxin-like_sf"/>
</dbReference>
<evidence type="ECO:0000256" key="4">
    <source>
        <dbReference type="ARBA" id="ARBA00023284"/>
    </source>
</evidence>
<accession>A0ABQ1UBM9</accession>
<reference evidence="7" key="1">
    <citation type="journal article" date="2019" name="Int. J. Syst. Evol. Microbiol.">
        <title>The Global Catalogue of Microorganisms (GCM) 10K type strain sequencing project: providing services to taxonomists for standard genome sequencing and annotation.</title>
        <authorList>
            <consortium name="The Broad Institute Genomics Platform"/>
            <consortium name="The Broad Institute Genome Sequencing Center for Infectious Disease"/>
            <person name="Wu L."/>
            <person name="Ma J."/>
        </authorList>
    </citation>
    <scope>NUCLEOTIDE SEQUENCE [LARGE SCALE GENOMIC DNA]</scope>
    <source>
        <strain evidence="7">CGMCC 1.16060</strain>
    </source>
</reference>
<proteinExistence type="predicted"/>
<dbReference type="RefSeq" id="WP_163394673.1">
    <property type="nucleotide sequence ID" value="NZ_BMKP01000005.1"/>
</dbReference>
<sequence>MRLSQFILIILLPFFAVCQGKKSEIIISGTITGKIPETIEYTLPINGIDYFGFTNSAQTDAAGNFQIKISSDKTCFIDLLTNFHSYGVIIAEPGMTYKVAINTEAKEGKFKVESKNREGQALYNQIPNRNMIVGGHFEIETKTLMKDSVVSQIKQKLEQKKETEIAEFQKLLKDKNISKNFYNLVQSDRNYFYKGAQGSLAFINFLLSAQNKNTLSPEQYKELWKEIFQSNPVNSPDLLTSPWFYYYTENYLRYQELIIEGTTSTAISEYHKQGLIHTHNINNAKKHLAGLQLEYYYAAYLYYESINKNYEKELITLFEQFKKEYPNSSYTHFLEPVIIPIIAFHKKKEEPLNEKIKFIDKTDSANLVKDVMKDLNGKQYYVDIWATWCGPCKEEFKHNTKLYELLKSKGITMVYISIDKENRDKQWKEMAQFYNLEGYHIRANEKLDADLRTLYGNQSMGIPWHFLTDENGAIIKKRLSGPSEIENLEKQLNEANP</sequence>
<comment type="caution">
    <text evidence="6">The sequence shown here is derived from an EMBL/GenBank/DDBJ whole genome shotgun (WGS) entry which is preliminary data.</text>
</comment>
<dbReference type="Gene3D" id="3.40.30.10">
    <property type="entry name" value="Glutaredoxin"/>
    <property type="match status" value="1"/>
</dbReference>
<evidence type="ECO:0000313" key="6">
    <source>
        <dbReference type="EMBL" id="GGF14892.1"/>
    </source>
</evidence>
<keyword evidence="4" id="KW-0676">Redox-active center</keyword>
<dbReference type="EMBL" id="BMKP01000005">
    <property type="protein sequence ID" value="GGF14892.1"/>
    <property type="molecule type" value="Genomic_DNA"/>
</dbReference>
<protein>
    <recommendedName>
        <fullName evidence="5">Thioredoxin domain-containing protein</fullName>
    </recommendedName>
</protein>
<evidence type="ECO:0000256" key="2">
    <source>
        <dbReference type="ARBA" id="ARBA00022748"/>
    </source>
</evidence>
<organism evidence="6 7">
    <name type="scientific">Flavobacterium limi</name>
    <dbReference type="NCBI Taxonomy" id="2045105"/>
    <lineage>
        <taxon>Bacteria</taxon>
        <taxon>Pseudomonadati</taxon>
        <taxon>Bacteroidota</taxon>
        <taxon>Flavobacteriia</taxon>
        <taxon>Flavobacteriales</taxon>
        <taxon>Flavobacteriaceae</taxon>
        <taxon>Flavobacterium</taxon>
    </lineage>
</organism>
<evidence type="ECO:0000256" key="1">
    <source>
        <dbReference type="ARBA" id="ARBA00004196"/>
    </source>
</evidence>
<dbReference type="InterPro" id="IPR013740">
    <property type="entry name" value="Redoxin"/>
</dbReference>
<comment type="subcellular location">
    <subcellularLocation>
        <location evidence="1">Cell envelope</location>
    </subcellularLocation>
</comment>